<accession>A0A1B9GDZ6</accession>
<sequence length="182" mass="21014">MHRHGVSPATPETPDDQIALLWRFVVFRSFKGLKLSIIWTRAVLLVPQAELERSNRTRREFSQFNGEDEEPPREEDQWKNIKHLISTDAEEPEVEVTVTEKRTFVNHYAVSQAQQQKNEDGDGDGDGFDGSDWERVNQKVRELWYKKFQPPETRERVTLQNVFGDGLEDCGACGCGMPNCDF</sequence>
<feature type="compositionally biased region" description="Acidic residues" evidence="1">
    <location>
        <begin position="121"/>
        <end position="131"/>
    </location>
</feature>
<dbReference type="EMBL" id="CP144541">
    <property type="protein sequence ID" value="WVW80075.1"/>
    <property type="molecule type" value="Genomic_DNA"/>
</dbReference>
<dbReference type="EMBL" id="KI894018">
    <property type="protein sequence ID" value="OCF29237.1"/>
    <property type="molecule type" value="Genomic_DNA"/>
</dbReference>
<reference evidence="2" key="3">
    <citation type="submission" date="2014-01" db="EMBL/GenBank/DDBJ databases">
        <title>Evolution of pathogenesis and genome organization in the Tremellales.</title>
        <authorList>
            <person name="Cuomo C."/>
            <person name="Litvintseva A."/>
            <person name="Heitman J."/>
            <person name="Chen Y."/>
            <person name="Sun S."/>
            <person name="Springer D."/>
            <person name="Dromer F."/>
            <person name="Young S."/>
            <person name="Zeng Q."/>
            <person name="Chapman S."/>
            <person name="Gujja S."/>
            <person name="Saif S."/>
            <person name="Birren B."/>
        </authorList>
    </citation>
    <scope>NUCLEOTIDE SEQUENCE</scope>
    <source>
        <strain evidence="2">CBS 10118</strain>
    </source>
</reference>
<protein>
    <submittedName>
        <fullName evidence="2">Uncharacterized protein</fullName>
    </submittedName>
</protein>
<organism evidence="2">
    <name type="scientific">Kwoniella bestiolae CBS 10118</name>
    <dbReference type="NCBI Taxonomy" id="1296100"/>
    <lineage>
        <taxon>Eukaryota</taxon>
        <taxon>Fungi</taxon>
        <taxon>Dikarya</taxon>
        <taxon>Basidiomycota</taxon>
        <taxon>Agaricomycotina</taxon>
        <taxon>Tremellomycetes</taxon>
        <taxon>Tremellales</taxon>
        <taxon>Cryptococcaceae</taxon>
        <taxon>Kwoniella</taxon>
    </lineage>
</organism>
<dbReference type="AlphaFoldDB" id="A0A1B9GDZ6"/>
<dbReference type="GeneID" id="30205132"/>
<keyword evidence="4" id="KW-1185">Reference proteome</keyword>
<evidence type="ECO:0000256" key="1">
    <source>
        <dbReference type="SAM" id="MobiDB-lite"/>
    </source>
</evidence>
<feature type="region of interest" description="Disordered" evidence="1">
    <location>
        <begin position="56"/>
        <end position="77"/>
    </location>
</feature>
<evidence type="ECO:0000313" key="2">
    <source>
        <dbReference type="EMBL" id="OCF29237.1"/>
    </source>
</evidence>
<name>A0A1B9GDZ6_9TREE</name>
<dbReference type="Proteomes" id="UP000092730">
    <property type="component" value="Chromosome 1"/>
</dbReference>
<dbReference type="KEGG" id="kbi:30205132"/>
<feature type="region of interest" description="Disordered" evidence="1">
    <location>
        <begin position="111"/>
        <end position="131"/>
    </location>
</feature>
<proteinExistence type="predicted"/>
<reference evidence="3" key="2">
    <citation type="submission" date="2013-07" db="EMBL/GenBank/DDBJ databases">
        <authorList>
            <consortium name="The Broad Institute Genome Sequencing Platform"/>
            <person name="Cuomo C."/>
            <person name="Litvintseva A."/>
            <person name="Chen Y."/>
            <person name="Heitman J."/>
            <person name="Sun S."/>
            <person name="Springer D."/>
            <person name="Dromer F."/>
            <person name="Young S.K."/>
            <person name="Zeng Q."/>
            <person name="Gargeya S."/>
            <person name="Fitzgerald M."/>
            <person name="Abouelleil A."/>
            <person name="Alvarado L."/>
            <person name="Berlin A.M."/>
            <person name="Chapman S.B."/>
            <person name="Dewar J."/>
            <person name="Goldberg J."/>
            <person name="Griggs A."/>
            <person name="Gujja S."/>
            <person name="Hansen M."/>
            <person name="Howarth C."/>
            <person name="Imamovic A."/>
            <person name="Larimer J."/>
            <person name="McCowan C."/>
            <person name="Murphy C."/>
            <person name="Pearson M."/>
            <person name="Priest M."/>
            <person name="Roberts A."/>
            <person name="Saif S."/>
            <person name="Shea T."/>
            <person name="Sykes S."/>
            <person name="Wortman J."/>
            <person name="Nusbaum C."/>
            <person name="Birren B."/>
        </authorList>
    </citation>
    <scope>NUCLEOTIDE SEQUENCE</scope>
    <source>
        <strain evidence="3">CBS 10118</strain>
    </source>
</reference>
<reference evidence="3" key="4">
    <citation type="submission" date="2024-02" db="EMBL/GenBank/DDBJ databases">
        <title>Comparative genomics of Cryptococcus and Kwoniella reveals pathogenesis evolution and contrasting modes of karyotype evolution via chromosome fusion or intercentromeric recombination.</title>
        <authorList>
            <person name="Coelho M.A."/>
            <person name="David-Palma M."/>
            <person name="Shea T."/>
            <person name="Bowers K."/>
            <person name="McGinley-Smith S."/>
            <person name="Mohammad A.W."/>
            <person name="Gnirke A."/>
            <person name="Yurkov A.M."/>
            <person name="Nowrousian M."/>
            <person name="Sun S."/>
            <person name="Cuomo C.A."/>
            <person name="Heitman J."/>
        </authorList>
    </citation>
    <scope>NUCLEOTIDE SEQUENCE</scope>
    <source>
        <strain evidence="3">CBS 10118</strain>
    </source>
</reference>
<evidence type="ECO:0000313" key="4">
    <source>
        <dbReference type="Proteomes" id="UP000092730"/>
    </source>
</evidence>
<dbReference type="VEuPathDB" id="FungiDB:I302_00733"/>
<dbReference type="RefSeq" id="XP_019050307.1">
    <property type="nucleotide sequence ID" value="XM_019187429.1"/>
</dbReference>
<evidence type="ECO:0000313" key="3">
    <source>
        <dbReference type="EMBL" id="WVW80075.1"/>
    </source>
</evidence>
<reference evidence="2" key="1">
    <citation type="submission" date="2013-07" db="EMBL/GenBank/DDBJ databases">
        <title>The Genome Sequence of Cryptococcus bestiolae CBS10118.</title>
        <authorList>
            <consortium name="The Broad Institute Genome Sequencing Platform"/>
            <person name="Cuomo C."/>
            <person name="Litvintseva A."/>
            <person name="Chen Y."/>
            <person name="Heitman J."/>
            <person name="Sun S."/>
            <person name="Springer D."/>
            <person name="Dromer F."/>
            <person name="Young S.K."/>
            <person name="Zeng Q."/>
            <person name="Gargeya S."/>
            <person name="Fitzgerald M."/>
            <person name="Abouelleil A."/>
            <person name="Alvarado L."/>
            <person name="Berlin A.M."/>
            <person name="Chapman S.B."/>
            <person name="Dewar J."/>
            <person name="Goldberg J."/>
            <person name="Griggs A."/>
            <person name="Gujja S."/>
            <person name="Hansen M."/>
            <person name="Howarth C."/>
            <person name="Imamovic A."/>
            <person name="Larimer J."/>
            <person name="McCowan C."/>
            <person name="Murphy C."/>
            <person name="Pearson M."/>
            <person name="Priest M."/>
            <person name="Roberts A."/>
            <person name="Saif S."/>
            <person name="Shea T."/>
            <person name="Sykes S."/>
            <person name="Wortman J."/>
            <person name="Nusbaum C."/>
            <person name="Birren B."/>
        </authorList>
    </citation>
    <scope>NUCLEOTIDE SEQUENCE [LARGE SCALE GENOMIC DNA]</scope>
    <source>
        <strain evidence="2">CBS 10118</strain>
    </source>
</reference>
<gene>
    <name evidence="2" type="ORF">I302_00733</name>
    <name evidence="3" type="ORF">I302_102048</name>
</gene>